<accession>A0A6N2TJR6</accession>
<feature type="signal peptide" evidence="2">
    <location>
        <begin position="1"/>
        <end position="22"/>
    </location>
</feature>
<dbReference type="AlphaFoldDB" id="A0A6N2TJR6"/>
<evidence type="ECO:0000256" key="2">
    <source>
        <dbReference type="SAM" id="SignalP"/>
    </source>
</evidence>
<evidence type="ECO:0000256" key="1">
    <source>
        <dbReference type="SAM" id="MobiDB-lite"/>
    </source>
</evidence>
<feature type="chain" id="PRO_5026752972" description="DUF1795 domain-containing protein" evidence="2">
    <location>
        <begin position="23"/>
        <end position="194"/>
    </location>
</feature>
<feature type="region of interest" description="Disordered" evidence="1">
    <location>
        <begin position="25"/>
        <end position="47"/>
    </location>
</feature>
<keyword evidence="2" id="KW-0732">Signal</keyword>
<gene>
    <name evidence="3" type="ORF">AULFYP135_01481</name>
</gene>
<sequence length="194" mass="20946">MKKKSILACGLALILLAGCAQRDEGAGEAPREEPLSTASQMEGESSIPEDSYQILLGEFSFWFPKEGFSYGMTEPVVAKEGILYSDAGESARVVAELISVSPIADSDSPFLACDQLYSEAENTWESTFGEYAGKGYLIQKPITEGAVGGYDNTVFYCIAVEDQLVTIAFYPAFGLGIGTQREEFETVLSTIQKA</sequence>
<organism evidence="3">
    <name type="scientific">uncultured Anaerotruncus sp</name>
    <dbReference type="NCBI Taxonomy" id="905011"/>
    <lineage>
        <taxon>Bacteria</taxon>
        <taxon>Bacillati</taxon>
        <taxon>Bacillota</taxon>
        <taxon>Clostridia</taxon>
        <taxon>Eubacteriales</taxon>
        <taxon>Oscillospiraceae</taxon>
        <taxon>Anaerotruncus</taxon>
        <taxon>environmental samples</taxon>
    </lineage>
</organism>
<evidence type="ECO:0008006" key="4">
    <source>
        <dbReference type="Google" id="ProtNLM"/>
    </source>
</evidence>
<feature type="compositionally biased region" description="Basic and acidic residues" evidence="1">
    <location>
        <begin position="25"/>
        <end position="34"/>
    </location>
</feature>
<reference evidence="3" key="1">
    <citation type="submission" date="2019-11" db="EMBL/GenBank/DDBJ databases">
        <authorList>
            <person name="Feng L."/>
        </authorList>
    </citation>
    <scope>NUCLEOTIDE SEQUENCE</scope>
    <source>
        <strain evidence="3">AundefinedLFYP135</strain>
    </source>
</reference>
<name>A0A6N2TJR6_9FIRM</name>
<proteinExistence type="predicted"/>
<dbReference type="EMBL" id="CACRSL010000003">
    <property type="protein sequence ID" value="VYT06124.1"/>
    <property type="molecule type" value="Genomic_DNA"/>
</dbReference>
<dbReference type="PROSITE" id="PS51257">
    <property type="entry name" value="PROKAR_LIPOPROTEIN"/>
    <property type="match status" value="1"/>
</dbReference>
<protein>
    <recommendedName>
        <fullName evidence="4">DUF1795 domain-containing protein</fullName>
    </recommendedName>
</protein>
<evidence type="ECO:0000313" key="3">
    <source>
        <dbReference type="EMBL" id="VYT06124.1"/>
    </source>
</evidence>